<dbReference type="Proteomes" id="UP000046395">
    <property type="component" value="Unassembled WGS sequence"/>
</dbReference>
<accession>A0A5S6Q9F3</accession>
<reference evidence="3" key="1">
    <citation type="submission" date="2019-12" db="UniProtKB">
        <authorList>
            <consortium name="WormBaseParasite"/>
        </authorList>
    </citation>
    <scope>IDENTIFICATION</scope>
</reference>
<feature type="compositionally biased region" description="Polar residues" evidence="1">
    <location>
        <begin position="129"/>
        <end position="161"/>
    </location>
</feature>
<evidence type="ECO:0000313" key="3">
    <source>
        <dbReference type="WBParaSite" id="TMUE_1000003874.1"/>
    </source>
</evidence>
<name>A0A5S6Q9F3_TRIMR</name>
<keyword evidence="2" id="KW-1185">Reference proteome</keyword>
<sequence length="206" mass="23054">MEALIPRVFLQELEDSAITELDLNLTAEDVENYRDVLIRQSTFVKDFTRRMNEEITARRRNFVQLYVQCAPKRILVEKILRLHDRNNNYRASLTALNDATDDYKRRIQQWKKATVGVLAKMHEMRQSRRATNSAGVDEQGPSTSSDGVCSGTTAPTGGTHSDNNDGILVAENHSSAEPSAVGRDSTNVAAAVGQDIRAESQRFLNM</sequence>
<protein>
    <submittedName>
        <fullName evidence="3">Inhibitor of growth protein N-terminal histone-binding domain-containing protein</fullName>
    </submittedName>
</protein>
<dbReference type="AlphaFoldDB" id="A0A5S6Q9F3"/>
<dbReference type="WBParaSite" id="TMUE_1000003874.1">
    <property type="protein sequence ID" value="TMUE_1000003874.1"/>
    <property type="gene ID" value="WBGene00290115"/>
</dbReference>
<evidence type="ECO:0000256" key="1">
    <source>
        <dbReference type="SAM" id="MobiDB-lite"/>
    </source>
</evidence>
<feature type="region of interest" description="Disordered" evidence="1">
    <location>
        <begin position="125"/>
        <end position="167"/>
    </location>
</feature>
<proteinExistence type="predicted"/>
<evidence type="ECO:0000313" key="2">
    <source>
        <dbReference type="Proteomes" id="UP000046395"/>
    </source>
</evidence>
<organism evidence="2 3">
    <name type="scientific">Trichuris muris</name>
    <name type="common">Mouse whipworm</name>
    <dbReference type="NCBI Taxonomy" id="70415"/>
    <lineage>
        <taxon>Eukaryota</taxon>
        <taxon>Metazoa</taxon>
        <taxon>Ecdysozoa</taxon>
        <taxon>Nematoda</taxon>
        <taxon>Enoplea</taxon>
        <taxon>Dorylaimia</taxon>
        <taxon>Trichinellida</taxon>
        <taxon>Trichuridae</taxon>
        <taxon>Trichuris</taxon>
    </lineage>
</organism>